<sequence length="86" mass="9447">MGGMKDGGWSTTEKGWQLDPSQRERVTTVHLDAMARIDRTHVGYPECWLCGQRAIKLDKHGLCSKVSVLHKEARAAAAAESKAGVR</sequence>
<name>A0A5J5J5U4_9MICO</name>
<feature type="region of interest" description="Disordered" evidence="1">
    <location>
        <begin position="1"/>
        <end position="23"/>
    </location>
</feature>
<gene>
    <name evidence="2" type="ORF">F6B43_00170</name>
</gene>
<reference evidence="3" key="1">
    <citation type="submission" date="2019-09" db="EMBL/GenBank/DDBJ databases">
        <title>Mumia zhuanghuii sp. nov. isolated from the intestinal contents of plateau pika (Ochotona curzoniae) in the Qinghai-Tibet plateau of China.</title>
        <authorList>
            <person name="Tian Z."/>
        </authorList>
    </citation>
    <scope>NUCLEOTIDE SEQUENCE [LARGE SCALE GENOMIC DNA]</scope>
    <source>
        <strain evidence="3">JCM 30598</strain>
    </source>
</reference>
<evidence type="ECO:0000313" key="2">
    <source>
        <dbReference type="EMBL" id="KAA9110163.1"/>
    </source>
</evidence>
<dbReference type="Proteomes" id="UP000325827">
    <property type="component" value="Unassembled WGS sequence"/>
</dbReference>
<accession>A0A5J5J5U4</accession>
<dbReference type="EMBL" id="VYSA01000001">
    <property type="protein sequence ID" value="KAA9110163.1"/>
    <property type="molecule type" value="Genomic_DNA"/>
</dbReference>
<dbReference type="OrthoDB" id="5073687at2"/>
<proteinExistence type="predicted"/>
<evidence type="ECO:0000256" key="1">
    <source>
        <dbReference type="SAM" id="MobiDB-lite"/>
    </source>
</evidence>
<dbReference type="RefSeq" id="WP_150446967.1">
    <property type="nucleotide sequence ID" value="NZ_VYSA01000001.1"/>
</dbReference>
<keyword evidence="3" id="KW-1185">Reference proteome</keyword>
<organism evidence="2 3">
    <name type="scientific">Microbacterium rhizomatis</name>
    <dbReference type="NCBI Taxonomy" id="1631477"/>
    <lineage>
        <taxon>Bacteria</taxon>
        <taxon>Bacillati</taxon>
        <taxon>Actinomycetota</taxon>
        <taxon>Actinomycetes</taxon>
        <taxon>Micrococcales</taxon>
        <taxon>Microbacteriaceae</taxon>
        <taxon>Microbacterium</taxon>
    </lineage>
</organism>
<protein>
    <submittedName>
        <fullName evidence="2">Uncharacterized protein</fullName>
    </submittedName>
</protein>
<comment type="caution">
    <text evidence="2">The sequence shown here is derived from an EMBL/GenBank/DDBJ whole genome shotgun (WGS) entry which is preliminary data.</text>
</comment>
<evidence type="ECO:0000313" key="3">
    <source>
        <dbReference type="Proteomes" id="UP000325827"/>
    </source>
</evidence>
<dbReference type="AlphaFoldDB" id="A0A5J5J5U4"/>